<sequence length="469" mass="53051">MASFGALSNELKLIIIEAIESTWTASRLDDTSRWTTEHHFPIANTDLLRLSKVNHNLRNLVAPYIFRNIILRNTTRNGTSVALIASSRYAKYVKRVLFVGTNIQPRFHPDASDPLKFHGIHLPEIVEQTLSELDHFPSLEGVDIWFRLQSHADFGSEEWADDYYDFFLKDMTRPVLLDHVYLALTRNRPGTVRDLVLQNLVPVPSPTFERAEWHSFLGGLSSFGLQLYASDGGWYPVFDHWDSRPESLLEAGIHFWRYLCNITHLSVSVGPQAVLGCNKDFTEPMLLNLGSAMLPNLKSVSFDFVFVGSIMLEFLLKHAATLCSVHMDHSFVTQSDAPGVMPGSQMTWSKVFTALTDAPTPFSNLTKFEVLCTGDWETAEEYEIEQRARIEKDEQILGAGTPELRYCLIDYASGEVTTAFDPDEELADESTGQDHTDLAQPRPQRNADKLAYNRFMDTVKGNRERLGIA</sequence>
<accession>A0A9P4W7T3</accession>
<gene>
    <name evidence="2" type="ORF">E8E13_007341</name>
</gene>
<dbReference type="EMBL" id="SWKU01000008">
    <property type="protein sequence ID" value="KAF3004233.1"/>
    <property type="molecule type" value="Genomic_DNA"/>
</dbReference>
<feature type="region of interest" description="Disordered" evidence="1">
    <location>
        <begin position="426"/>
        <end position="446"/>
    </location>
</feature>
<evidence type="ECO:0000313" key="2">
    <source>
        <dbReference type="EMBL" id="KAF3004233.1"/>
    </source>
</evidence>
<dbReference type="AlphaFoldDB" id="A0A9P4W7T3"/>
<keyword evidence="3" id="KW-1185">Reference proteome</keyword>
<organism evidence="2 3">
    <name type="scientific">Curvularia kusanoi</name>
    <name type="common">Cochliobolus kusanoi</name>
    <dbReference type="NCBI Taxonomy" id="90978"/>
    <lineage>
        <taxon>Eukaryota</taxon>
        <taxon>Fungi</taxon>
        <taxon>Dikarya</taxon>
        <taxon>Ascomycota</taxon>
        <taxon>Pezizomycotina</taxon>
        <taxon>Dothideomycetes</taxon>
        <taxon>Pleosporomycetidae</taxon>
        <taxon>Pleosporales</taxon>
        <taxon>Pleosporineae</taxon>
        <taxon>Pleosporaceae</taxon>
        <taxon>Curvularia</taxon>
    </lineage>
</organism>
<protein>
    <recommendedName>
        <fullName evidence="4">F-box domain-containing protein</fullName>
    </recommendedName>
</protein>
<comment type="caution">
    <text evidence="2">The sequence shown here is derived from an EMBL/GenBank/DDBJ whole genome shotgun (WGS) entry which is preliminary data.</text>
</comment>
<evidence type="ECO:0000256" key="1">
    <source>
        <dbReference type="SAM" id="MobiDB-lite"/>
    </source>
</evidence>
<dbReference type="Proteomes" id="UP000801428">
    <property type="component" value="Unassembled WGS sequence"/>
</dbReference>
<reference evidence="2" key="1">
    <citation type="submission" date="2019-04" db="EMBL/GenBank/DDBJ databases">
        <title>Sequencing of skin fungus with MAO and IRED activity.</title>
        <authorList>
            <person name="Marsaioli A.J."/>
            <person name="Bonatto J.M.C."/>
            <person name="Reis Junior O."/>
        </authorList>
    </citation>
    <scope>NUCLEOTIDE SEQUENCE</scope>
    <source>
        <strain evidence="2">30M1</strain>
    </source>
</reference>
<name>A0A9P4W7T3_CURKU</name>
<proteinExistence type="predicted"/>
<evidence type="ECO:0000313" key="3">
    <source>
        <dbReference type="Proteomes" id="UP000801428"/>
    </source>
</evidence>
<dbReference type="OrthoDB" id="5410873at2759"/>
<evidence type="ECO:0008006" key="4">
    <source>
        <dbReference type="Google" id="ProtNLM"/>
    </source>
</evidence>